<dbReference type="InterPro" id="IPR038718">
    <property type="entry name" value="SNF2-like_sf"/>
</dbReference>
<evidence type="ECO:0000259" key="9">
    <source>
        <dbReference type="PROSITE" id="PS51194"/>
    </source>
</evidence>
<feature type="compositionally biased region" description="Basic and acidic residues" evidence="7">
    <location>
        <begin position="378"/>
        <end position="396"/>
    </location>
</feature>
<evidence type="ECO:0000256" key="1">
    <source>
        <dbReference type="ARBA" id="ARBA00004123"/>
    </source>
</evidence>
<feature type="region of interest" description="Disordered" evidence="7">
    <location>
        <begin position="188"/>
        <end position="452"/>
    </location>
</feature>
<dbReference type="GO" id="GO:0005634">
    <property type="term" value="C:nucleus"/>
    <property type="evidence" value="ECO:0007669"/>
    <property type="project" value="UniProtKB-SubCell"/>
</dbReference>
<dbReference type="OrthoDB" id="2020972at2759"/>
<dbReference type="Proteomes" id="UP000002051">
    <property type="component" value="Unassembled WGS sequence"/>
</dbReference>
<feature type="region of interest" description="Disordered" evidence="7">
    <location>
        <begin position="17"/>
        <end position="51"/>
    </location>
</feature>
<dbReference type="GO" id="GO:0016787">
    <property type="term" value="F:hydrolase activity"/>
    <property type="evidence" value="ECO:0007669"/>
    <property type="project" value="UniProtKB-KW"/>
</dbReference>
<dbReference type="EnsemblPlants" id="KEH22070">
    <property type="protein sequence ID" value="KEH22070"/>
    <property type="gene ID" value="MTR_7g029525"/>
</dbReference>
<keyword evidence="5" id="KW-0067">ATP-binding</keyword>
<dbReference type="STRING" id="3880.A0A072U883"/>
<reference evidence="11" key="3">
    <citation type="submission" date="2015-04" db="UniProtKB">
        <authorList>
            <consortium name="EnsemblPlants"/>
        </authorList>
    </citation>
    <scope>IDENTIFICATION</scope>
    <source>
        <strain evidence="11">cv. Jemalong A17</strain>
    </source>
</reference>
<feature type="compositionally biased region" description="Basic and acidic residues" evidence="7">
    <location>
        <begin position="218"/>
        <end position="235"/>
    </location>
</feature>
<dbReference type="InterPro" id="IPR044567">
    <property type="entry name" value="CLSY/DRD1"/>
</dbReference>
<sequence length="1324" mass="149039">MAGVSSITHTNNVPLIRFLSNGGSSKRRKSDEDDMSFDSLSGSKKRKVREEPFLIPENAKIISIDDDDNEGSEQCDEKMFEGVFDVKKEVKSGGSGKFYAKDGTVENPITIISDEYGESDEKHSKKRKLKEEPFVVHDNSEVIFFDIGDEKMFVDGYDVTENVKIDESGKFDAKDGKFVDEKCGWTLENPITIQSDDEHSVSSDSNDDEEEENYDNVKQGEKSGASDESADKDIFFVDLDDSDESDEEHSVGSASDSDSDSNSDSDDDDDNVQEGAKSGGSGEFADKDNFFVDLDDSDESDEEHCFDSDESEENETSDEDFRVDELNEISDNDDDSSSDNDGKEKEKKKGGRKYDNVAEELLREAIDRHNGISEMNNEEVKDKSPSIKNDEVEHSDYGSVATSTTFEKKGSSSNKNDTSKKQKAKSVENVSDDDVNVAKAKERAKPNETVNLRDDVNVAKAKCKSHVKAKDNAKPYESVDVSDSDEGKEHVKGLDAGGVSLVQTKQEMIKESRKQKMVENKGRDYKGIANIHIEKKNESIDNNGLIQSVKSTHFMWNELLLAKCYWDSMNTMKNDSTLFEFEEDGVDRQDTQPQPVSVETPPSIWSLKKVEKVQKTMEEEENEVLWDELDTVLRESDAVSMIGNLGTNEATNIKSGSPSSRCEHDTFLDEEIGVYCKLCGVVITEIKYISPLVVERFPCEGSGRKASFDGVNVSLFDGSQFNVSDKDSETNFSRNEGTVWDLIPDLIQTLYPHQQEGFEFIWKNLAGSVKLQKLKNVDPCSEGGCIISHAPGTGKTRLTIVFLKAYLKAFPKCLPIIVAPASILLTWEDEFKKWDIGVPFHNLSNPELSGKEHADAVETFDRSNTQHNIHETRMAKLISWFKETSILGISYNLFGKKCQDKKKLENVKERKGNCDMRKILLKSPGLLVLDEGHTPRNQRSHIWKVLSKIQAQKRIILSGTPFQNNFWELYSTLSLVKPSFPNTIPPELKSFCHKQGHKSSKKRSCEPVSGNTTRDPSDDKIKKLKMLMDPFVHVHKGAILENKLPGLRDCLVTLKADSLQNEILKSIKRSQNTIFNFERKIALTSVHPSLFLECSLSEEEESALDKDQLEKLRLNPHEGVKTKFLFEFVRLCDAFHEKVLVFSQFHAPLQLIKDQLTSAFKWSEGKEVLFMSGKDPPKVKQSVIHSFNDANCQAKVLLASTKACSEGISLVGASRVVLLDVVWNPSVERQAISRAYRIGQKRVVYTYHLLAEGTTEEEKYGKQAEKDRLSELVFSEKNATDIDEESKSCAGNFEDRVLDQMTRHENLKDMFVKCVVLRKERDVV</sequence>
<feature type="compositionally biased region" description="Polar residues" evidence="7">
    <location>
        <begin position="400"/>
        <end position="416"/>
    </location>
</feature>
<dbReference type="PROSITE" id="PS51194">
    <property type="entry name" value="HELICASE_CTER"/>
    <property type="match status" value="1"/>
</dbReference>
<dbReference type="InterPro" id="IPR014001">
    <property type="entry name" value="Helicase_ATP-bd"/>
</dbReference>
<evidence type="ECO:0000256" key="5">
    <source>
        <dbReference type="ARBA" id="ARBA00022840"/>
    </source>
</evidence>
<keyword evidence="2" id="KW-0547">Nucleotide-binding</keyword>
<dbReference type="PROSITE" id="PS51192">
    <property type="entry name" value="HELICASE_ATP_BIND_1"/>
    <property type="match status" value="1"/>
</dbReference>
<keyword evidence="6" id="KW-0539">Nucleus</keyword>
<feature type="compositionally biased region" description="Acidic residues" evidence="7">
    <location>
        <begin position="205"/>
        <end position="214"/>
    </location>
</feature>
<dbReference type="CDD" id="cd18793">
    <property type="entry name" value="SF2_C_SNF"/>
    <property type="match status" value="1"/>
</dbReference>
<dbReference type="InterPro" id="IPR027417">
    <property type="entry name" value="P-loop_NTPase"/>
</dbReference>
<evidence type="ECO:0000256" key="6">
    <source>
        <dbReference type="ARBA" id="ARBA00023242"/>
    </source>
</evidence>
<dbReference type="PANTHER" id="PTHR45821">
    <property type="entry name" value="SNF2 DOMAIN-CONTAINING PROTEIN CLASSY 2-RELATED"/>
    <property type="match status" value="1"/>
</dbReference>
<evidence type="ECO:0000256" key="2">
    <source>
        <dbReference type="ARBA" id="ARBA00022741"/>
    </source>
</evidence>
<feature type="compositionally biased region" description="Acidic residues" evidence="7">
    <location>
        <begin position="257"/>
        <end position="272"/>
    </location>
</feature>
<dbReference type="SMART" id="SM00487">
    <property type="entry name" value="DEXDc"/>
    <property type="match status" value="1"/>
</dbReference>
<dbReference type="SUPFAM" id="SSF52540">
    <property type="entry name" value="P-loop containing nucleoside triphosphate hydrolases"/>
    <property type="match status" value="2"/>
</dbReference>
<dbReference type="Gene3D" id="3.40.50.10810">
    <property type="entry name" value="Tandem AAA-ATPase domain"/>
    <property type="match status" value="1"/>
</dbReference>
<comment type="subcellular location">
    <subcellularLocation>
        <location evidence="1">Nucleus</location>
    </subcellularLocation>
</comment>
<feature type="region of interest" description="Disordered" evidence="7">
    <location>
        <begin position="992"/>
        <end position="1018"/>
    </location>
</feature>
<dbReference type="HOGENOM" id="CLU_004404_0_0_1"/>
<evidence type="ECO:0000259" key="8">
    <source>
        <dbReference type="PROSITE" id="PS51192"/>
    </source>
</evidence>
<dbReference type="GO" id="GO:0080188">
    <property type="term" value="P:gene silencing by siRNA-directed DNA methylation"/>
    <property type="evidence" value="ECO:0007669"/>
    <property type="project" value="InterPro"/>
</dbReference>
<dbReference type="GO" id="GO:0004386">
    <property type="term" value="F:helicase activity"/>
    <property type="evidence" value="ECO:0007669"/>
    <property type="project" value="UniProtKB-KW"/>
</dbReference>
<feature type="compositionally biased region" description="Basic and acidic residues" evidence="7">
    <location>
        <begin position="439"/>
        <end position="452"/>
    </location>
</feature>
<protein>
    <submittedName>
        <fullName evidence="10">SNF2 family amino-terminal protein</fullName>
    </submittedName>
</protein>
<keyword evidence="12" id="KW-1185">Reference proteome</keyword>
<accession>A0A072U883</accession>
<keyword evidence="3" id="KW-0378">Hydrolase</keyword>
<dbReference type="InterPro" id="IPR000330">
    <property type="entry name" value="SNF2_N"/>
</dbReference>
<proteinExistence type="predicted"/>
<evidence type="ECO:0000256" key="4">
    <source>
        <dbReference type="ARBA" id="ARBA00022806"/>
    </source>
</evidence>
<dbReference type="Gene3D" id="3.40.50.300">
    <property type="entry name" value="P-loop containing nucleotide triphosphate hydrolases"/>
    <property type="match status" value="1"/>
</dbReference>
<dbReference type="KEGG" id="mtr:25497866"/>
<gene>
    <name evidence="11" type="primary">25497866</name>
    <name evidence="10" type="ordered locus">MTR_7g029525</name>
</gene>
<dbReference type="Pfam" id="PF00271">
    <property type="entry name" value="Helicase_C"/>
    <property type="match status" value="1"/>
</dbReference>
<keyword evidence="4" id="KW-0347">Helicase</keyword>
<name>A0A072U883_MEDTR</name>
<feature type="compositionally biased region" description="Acidic residues" evidence="7">
    <location>
        <begin position="293"/>
        <end position="318"/>
    </location>
</feature>
<dbReference type="PANTHER" id="PTHR45821:SF5">
    <property type="entry name" value="SNF2 DOMAIN-CONTAINING PROTEIN CLASSY 4"/>
    <property type="match status" value="1"/>
</dbReference>
<dbReference type="InterPro" id="IPR001650">
    <property type="entry name" value="Helicase_C-like"/>
</dbReference>
<organism evidence="10 12">
    <name type="scientific">Medicago truncatula</name>
    <name type="common">Barrel medic</name>
    <name type="synonym">Medicago tribuloides</name>
    <dbReference type="NCBI Taxonomy" id="3880"/>
    <lineage>
        <taxon>Eukaryota</taxon>
        <taxon>Viridiplantae</taxon>
        <taxon>Streptophyta</taxon>
        <taxon>Embryophyta</taxon>
        <taxon>Tracheophyta</taxon>
        <taxon>Spermatophyta</taxon>
        <taxon>Magnoliopsida</taxon>
        <taxon>eudicotyledons</taxon>
        <taxon>Gunneridae</taxon>
        <taxon>Pentapetalae</taxon>
        <taxon>rosids</taxon>
        <taxon>fabids</taxon>
        <taxon>Fabales</taxon>
        <taxon>Fabaceae</taxon>
        <taxon>Papilionoideae</taxon>
        <taxon>50 kb inversion clade</taxon>
        <taxon>NPAAA clade</taxon>
        <taxon>Hologalegina</taxon>
        <taxon>IRL clade</taxon>
        <taxon>Trifolieae</taxon>
        <taxon>Medicago</taxon>
    </lineage>
</organism>
<feature type="domain" description="Helicase ATP-binding" evidence="8">
    <location>
        <begin position="776"/>
        <end position="979"/>
    </location>
</feature>
<evidence type="ECO:0000313" key="12">
    <source>
        <dbReference type="Proteomes" id="UP000002051"/>
    </source>
</evidence>
<feature type="compositionally biased region" description="Acidic residues" evidence="7">
    <location>
        <begin position="326"/>
        <end position="338"/>
    </location>
</feature>
<feature type="domain" description="Helicase C-terminal" evidence="9">
    <location>
        <begin position="1127"/>
        <end position="1280"/>
    </location>
</feature>
<dbReference type="InterPro" id="IPR049730">
    <property type="entry name" value="SNF2/RAD54-like_C"/>
</dbReference>
<evidence type="ECO:0000313" key="10">
    <source>
        <dbReference type="EMBL" id="KEH22070.1"/>
    </source>
</evidence>
<evidence type="ECO:0000256" key="7">
    <source>
        <dbReference type="SAM" id="MobiDB-lite"/>
    </source>
</evidence>
<evidence type="ECO:0000313" key="11">
    <source>
        <dbReference type="EnsemblPlants" id="KEH22070"/>
    </source>
</evidence>
<evidence type="ECO:0000256" key="3">
    <source>
        <dbReference type="ARBA" id="ARBA00022801"/>
    </source>
</evidence>
<feature type="compositionally biased region" description="Basic residues" evidence="7">
    <location>
        <begin position="992"/>
        <end position="1002"/>
    </location>
</feature>
<dbReference type="Pfam" id="PF00176">
    <property type="entry name" value="SNF2-rel_dom"/>
    <property type="match status" value="1"/>
</dbReference>
<dbReference type="GO" id="GO:0005524">
    <property type="term" value="F:ATP binding"/>
    <property type="evidence" value="ECO:0007669"/>
    <property type="project" value="UniProtKB-KW"/>
</dbReference>
<reference evidence="10 12" key="1">
    <citation type="journal article" date="2011" name="Nature">
        <title>The Medicago genome provides insight into the evolution of rhizobial symbioses.</title>
        <authorList>
            <person name="Young N.D."/>
            <person name="Debelle F."/>
            <person name="Oldroyd G.E."/>
            <person name="Geurts R."/>
            <person name="Cannon S.B."/>
            <person name="Udvardi M.K."/>
            <person name="Benedito V.A."/>
            <person name="Mayer K.F."/>
            <person name="Gouzy J."/>
            <person name="Schoof H."/>
            <person name="Van de Peer Y."/>
            <person name="Proost S."/>
            <person name="Cook D.R."/>
            <person name="Meyers B.C."/>
            <person name="Spannagl M."/>
            <person name="Cheung F."/>
            <person name="De Mita S."/>
            <person name="Krishnakumar V."/>
            <person name="Gundlach H."/>
            <person name="Zhou S."/>
            <person name="Mudge J."/>
            <person name="Bharti A.K."/>
            <person name="Murray J.D."/>
            <person name="Naoumkina M.A."/>
            <person name="Rosen B."/>
            <person name="Silverstein K.A."/>
            <person name="Tang H."/>
            <person name="Rombauts S."/>
            <person name="Zhao P.X."/>
            <person name="Zhou P."/>
            <person name="Barbe V."/>
            <person name="Bardou P."/>
            <person name="Bechner M."/>
            <person name="Bellec A."/>
            <person name="Berger A."/>
            <person name="Berges H."/>
            <person name="Bidwell S."/>
            <person name="Bisseling T."/>
            <person name="Choisne N."/>
            <person name="Couloux A."/>
            <person name="Denny R."/>
            <person name="Deshpande S."/>
            <person name="Dai X."/>
            <person name="Doyle J.J."/>
            <person name="Dudez A.M."/>
            <person name="Farmer A.D."/>
            <person name="Fouteau S."/>
            <person name="Franken C."/>
            <person name="Gibelin C."/>
            <person name="Gish J."/>
            <person name="Goldstein S."/>
            <person name="Gonzalez A.J."/>
            <person name="Green P.J."/>
            <person name="Hallab A."/>
            <person name="Hartog M."/>
            <person name="Hua A."/>
            <person name="Humphray S.J."/>
            <person name="Jeong D.H."/>
            <person name="Jing Y."/>
            <person name="Jocker A."/>
            <person name="Kenton S.M."/>
            <person name="Kim D.J."/>
            <person name="Klee K."/>
            <person name="Lai H."/>
            <person name="Lang C."/>
            <person name="Lin S."/>
            <person name="Macmil S.L."/>
            <person name="Magdelenat G."/>
            <person name="Matthews L."/>
            <person name="McCorrison J."/>
            <person name="Monaghan E.L."/>
            <person name="Mun J.H."/>
            <person name="Najar F.Z."/>
            <person name="Nicholson C."/>
            <person name="Noirot C."/>
            <person name="O'Bleness M."/>
            <person name="Paule C.R."/>
            <person name="Poulain J."/>
            <person name="Prion F."/>
            <person name="Qin B."/>
            <person name="Qu C."/>
            <person name="Retzel E.F."/>
            <person name="Riddle C."/>
            <person name="Sallet E."/>
            <person name="Samain S."/>
            <person name="Samson N."/>
            <person name="Sanders I."/>
            <person name="Saurat O."/>
            <person name="Scarpelli C."/>
            <person name="Schiex T."/>
            <person name="Segurens B."/>
            <person name="Severin A.J."/>
            <person name="Sherrier D.J."/>
            <person name="Shi R."/>
            <person name="Sims S."/>
            <person name="Singer S.R."/>
            <person name="Sinharoy S."/>
            <person name="Sterck L."/>
            <person name="Viollet A."/>
            <person name="Wang B.B."/>
            <person name="Wang K."/>
            <person name="Wang M."/>
            <person name="Wang X."/>
            <person name="Warfsmann J."/>
            <person name="Weissenbach J."/>
            <person name="White D.D."/>
            <person name="White J.D."/>
            <person name="Wiley G.B."/>
            <person name="Wincker P."/>
            <person name="Xing Y."/>
            <person name="Yang L."/>
            <person name="Yao Z."/>
            <person name="Ying F."/>
            <person name="Zhai J."/>
            <person name="Zhou L."/>
            <person name="Zuber A."/>
            <person name="Denarie J."/>
            <person name="Dixon R.A."/>
            <person name="May G.D."/>
            <person name="Schwartz D.C."/>
            <person name="Rogers J."/>
            <person name="Quetier F."/>
            <person name="Town C.D."/>
            <person name="Roe B.A."/>
        </authorList>
    </citation>
    <scope>NUCLEOTIDE SEQUENCE [LARGE SCALE GENOMIC DNA]</scope>
    <source>
        <strain evidence="10">A17</strain>
        <strain evidence="11 12">cv. Jemalong A17</strain>
    </source>
</reference>
<dbReference type="EMBL" id="CM001223">
    <property type="protein sequence ID" value="KEH22070.1"/>
    <property type="molecule type" value="Genomic_DNA"/>
</dbReference>
<dbReference type="SMART" id="SM00490">
    <property type="entry name" value="HELICc"/>
    <property type="match status" value="1"/>
</dbReference>
<feature type="compositionally biased region" description="Basic and acidic residues" evidence="7">
    <location>
        <begin position="340"/>
        <end position="371"/>
    </location>
</feature>
<feature type="compositionally biased region" description="Acidic residues" evidence="7">
    <location>
        <begin position="238"/>
        <end position="247"/>
    </location>
</feature>
<reference evidence="10 12" key="2">
    <citation type="journal article" date="2014" name="BMC Genomics">
        <title>An improved genome release (version Mt4.0) for the model legume Medicago truncatula.</title>
        <authorList>
            <person name="Tang H."/>
            <person name="Krishnakumar V."/>
            <person name="Bidwell S."/>
            <person name="Rosen B."/>
            <person name="Chan A."/>
            <person name="Zhou S."/>
            <person name="Gentzbittel L."/>
            <person name="Childs K.L."/>
            <person name="Yandell M."/>
            <person name="Gundlach H."/>
            <person name="Mayer K.F."/>
            <person name="Schwartz D.C."/>
            <person name="Town C.D."/>
        </authorList>
    </citation>
    <scope>GENOME REANNOTATION</scope>
    <source>
        <strain evidence="10">A17</strain>
        <strain evidence="11 12">cv. Jemalong A17</strain>
    </source>
</reference>